<dbReference type="PANTHER" id="PTHR30121">
    <property type="entry name" value="UNCHARACTERIZED PROTEIN YJGR-RELATED"/>
    <property type="match status" value="1"/>
</dbReference>
<dbReference type="Gene3D" id="3.40.50.300">
    <property type="entry name" value="P-loop containing nucleotide triphosphate hydrolases"/>
    <property type="match status" value="2"/>
</dbReference>
<dbReference type="InterPro" id="IPR027417">
    <property type="entry name" value="P-loop_NTPase"/>
</dbReference>
<dbReference type="EMBL" id="CP165644">
    <property type="protein sequence ID" value="XDU67133.1"/>
    <property type="molecule type" value="Genomic_DNA"/>
</dbReference>
<keyword evidence="3" id="KW-0067">ATP-binding</keyword>
<accession>A0AB39VHC8</accession>
<proteinExistence type="inferred from homology"/>
<evidence type="ECO:0000256" key="1">
    <source>
        <dbReference type="ARBA" id="ARBA00006512"/>
    </source>
</evidence>
<evidence type="ECO:0000313" key="7">
    <source>
        <dbReference type="EMBL" id="XDU67133.1"/>
    </source>
</evidence>
<dbReference type="InterPro" id="IPR018145">
    <property type="entry name" value="CagE_TrbE_VirB_cntrl_dom"/>
</dbReference>
<evidence type="ECO:0000256" key="3">
    <source>
        <dbReference type="ARBA" id="ARBA00022840"/>
    </source>
</evidence>
<name>A0AB39VHC8_9FUSO</name>
<dbReference type="SUPFAM" id="SSF52540">
    <property type="entry name" value="P-loop containing nucleoside triphosphate hydrolases"/>
    <property type="match status" value="1"/>
</dbReference>
<evidence type="ECO:0000256" key="4">
    <source>
        <dbReference type="SAM" id="Coils"/>
    </source>
</evidence>
<dbReference type="RefSeq" id="WP_369711364.1">
    <property type="nucleotide sequence ID" value="NZ_CP165644.1"/>
</dbReference>
<feature type="coiled-coil region" evidence="4">
    <location>
        <begin position="690"/>
        <end position="724"/>
    </location>
</feature>
<dbReference type="GO" id="GO:0005524">
    <property type="term" value="F:ATP binding"/>
    <property type="evidence" value="ECO:0007669"/>
    <property type="project" value="UniProtKB-KW"/>
</dbReference>
<feature type="domain" description="CagE TrbE VirB component of type IV transporter system central" evidence="5">
    <location>
        <begin position="332"/>
        <end position="411"/>
    </location>
</feature>
<organism evidence="7">
    <name type="scientific">Leptotrichia rugosa</name>
    <dbReference type="NCBI Taxonomy" id="3239302"/>
    <lineage>
        <taxon>Bacteria</taxon>
        <taxon>Fusobacteriati</taxon>
        <taxon>Fusobacteriota</taxon>
        <taxon>Fusobacteriia</taxon>
        <taxon>Fusobacteriales</taxon>
        <taxon>Leptotrichiaceae</taxon>
        <taxon>Leptotrichia</taxon>
    </lineage>
</organism>
<dbReference type="PANTHER" id="PTHR30121:SF12">
    <property type="entry name" value="TYPE IV SECRETION SYSTEM PROTEIN CAGE"/>
    <property type="match status" value="1"/>
</dbReference>
<keyword evidence="2" id="KW-0547">Nucleotide-binding</keyword>
<dbReference type="Pfam" id="PF19044">
    <property type="entry name" value="P-loop_TraG"/>
    <property type="match status" value="1"/>
</dbReference>
<feature type="domain" description="TraG P-loop" evidence="6">
    <location>
        <begin position="605"/>
        <end position="752"/>
    </location>
</feature>
<dbReference type="AlphaFoldDB" id="A0AB39VHC8"/>
<evidence type="ECO:0000259" key="6">
    <source>
        <dbReference type="Pfam" id="PF19044"/>
    </source>
</evidence>
<dbReference type="CDD" id="cd01127">
    <property type="entry name" value="TrwB_TraG_TraD_VirD4"/>
    <property type="match status" value="1"/>
</dbReference>
<keyword evidence="4" id="KW-0175">Coiled coil</keyword>
<dbReference type="KEGG" id="lrug:AB8B22_01610"/>
<gene>
    <name evidence="7" type="ORF">AB8B22_01610</name>
</gene>
<protein>
    <submittedName>
        <fullName evidence="7">Transporter</fullName>
    </submittedName>
</protein>
<reference evidence="7" key="1">
    <citation type="submission" date="2024-07" db="EMBL/GenBank/DDBJ databases">
        <authorList>
            <person name="Li X.-J."/>
            <person name="Wang X."/>
        </authorList>
    </citation>
    <scope>NUCLEOTIDE SEQUENCE</scope>
    <source>
        <strain evidence="7">HSP-334</strain>
    </source>
</reference>
<dbReference type="Pfam" id="PF03135">
    <property type="entry name" value="CagE_TrbE_VirB"/>
    <property type="match status" value="1"/>
</dbReference>
<sequence length="861" mass="100258">MKDKNKKRNFFVSENFNDKFKLTATNDSVNFYIPYRRMIDKNTLLLKNGGFARIFEIINKDLDYVDDIDKILENLNETLKEVDSGVIFHYETQKIPIKREEEKISDFSPIPTIIGHKMRSELFKKKKFYKIRHYLTISYLYDYTKEKNIDEFLFNEGIFKKKDYLKQFDSLIKEFNRKLEDILFRLEYAVLDIKVLENSELLNFLYRTINPNLPLVNLKVPPLSFPIDEWLSCSQMKIENGAIKANDSYTKVVSIKLFPSEVVPQIFSELEKLKFPFRSVTRLIGLSKEEAISSIRNIEKYQFGKRYNMIQIVLNAFNNTRGNIDNGNENRIKKTYEAKYAREELEADKVSYGYYTFTVIISDKNLKKLNEKVNLVIRIINRHGFTCLDDKLNVKDAYFGAMPSNIKQNMRKSPMNSKSLGYMLPISSVFEGNDWDERINAPNLFDTITNDRIFHFNNKVDKDVGHTLVLGPTGKGKSVLLGTMVLNFLKYESKVFSDKNGKNYEKSPAQVFVFDKGASSKVLTMASGGRFYDLGSENHMAFQPLRNIHKLKNMEFAMDWVMGLIAQEDENLAKDVVNRKKIYDALISLSKMEVKMRTISTLVKLVQIQKLKEALRVYSQEGIYGSYFDNNSDVMEDTNFLTFEMGAIMEKPKVLLPILEYLFFKIESEKLGKDIPTLIILDECWVFLRHERMKAKIEEWLKVLRKANAEVVFATQSLNDIEKSSIAATIKDACMTKIFLPNENALSTHKKLYEGYNLSQIAISTLDKAFGQRQYLYNSKYGTRLFELNLSKLELAYVGAGDDTSKSVIENLSNIYLEKYSKIDEKDKYLKNLNKDYLKYKYEENKISFEDLQIANKILEK</sequence>
<dbReference type="InterPro" id="IPR051162">
    <property type="entry name" value="T4SS_component"/>
</dbReference>
<evidence type="ECO:0000256" key="2">
    <source>
        <dbReference type="ARBA" id="ARBA00022741"/>
    </source>
</evidence>
<evidence type="ECO:0000259" key="5">
    <source>
        <dbReference type="Pfam" id="PF03135"/>
    </source>
</evidence>
<comment type="similarity">
    <text evidence="1">Belongs to the TrbE/VirB4 family.</text>
</comment>
<dbReference type="InterPro" id="IPR043964">
    <property type="entry name" value="P-loop_TraG"/>
</dbReference>